<dbReference type="OrthoDB" id="3690318at2"/>
<gene>
    <name evidence="1" type="ORF">BCR23_07350</name>
</gene>
<dbReference type="EMBL" id="MIKB01000014">
    <property type="protein sequence ID" value="OEG15956.1"/>
    <property type="molecule type" value="Genomic_DNA"/>
</dbReference>
<dbReference type="STRING" id="903983.BCR23_07350"/>
<dbReference type="AlphaFoldDB" id="A0A1E5GTE0"/>
<dbReference type="Proteomes" id="UP000094764">
    <property type="component" value="Unassembled WGS sequence"/>
</dbReference>
<organism evidence="1 2">
    <name type="scientific">Enterococcus quebecensis</name>
    <dbReference type="NCBI Taxonomy" id="903983"/>
    <lineage>
        <taxon>Bacteria</taxon>
        <taxon>Bacillati</taxon>
        <taxon>Bacillota</taxon>
        <taxon>Bacilli</taxon>
        <taxon>Lactobacillales</taxon>
        <taxon>Enterococcaceae</taxon>
        <taxon>Enterococcus</taxon>
    </lineage>
</organism>
<protein>
    <submittedName>
        <fullName evidence="1">Uncharacterized protein</fullName>
    </submittedName>
</protein>
<dbReference type="RefSeq" id="WP_069635154.1">
    <property type="nucleotide sequence ID" value="NZ_JXKZ01000004.1"/>
</dbReference>
<evidence type="ECO:0000313" key="1">
    <source>
        <dbReference type="EMBL" id="OEG15956.1"/>
    </source>
</evidence>
<keyword evidence="2" id="KW-1185">Reference proteome</keyword>
<reference evidence="2" key="1">
    <citation type="submission" date="2016-09" db="EMBL/GenBank/DDBJ databases">
        <authorList>
            <person name="Gulvik C.A."/>
        </authorList>
    </citation>
    <scope>NUCLEOTIDE SEQUENCE [LARGE SCALE GENOMIC DNA]</scope>
    <source>
        <strain evidence="2">LMG 26306</strain>
    </source>
</reference>
<evidence type="ECO:0000313" key="2">
    <source>
        <dbReference type="Proteomes" id="UP000094764"/>
    </source>
</evidence>
<accession>A0A1E5GTE0</accession>
<name>A0A1E5GTE0_9ENTE</name>
<sequence length="209" mass="24483">MKLIKESAPYLVVTEFEFLSNKDEEIISIWNKSEAKDILKESVLYRALKKNTLVLLYKIQDFSEIQKFVESKEFSHFIAEVSEKMNSDFHQEVVALVKHVAPRNNLLPTTKFMQLRHIEVPLSGIEEYLDWRERTIFDYVKRNEKVTSFVAFHSLFSSTPGVLFVTEFEDDPDEYRNSFLTSEYQVIIKEAGHDHIKGGLNTFEYEKVG</sequence>
<comment type="caution">
    <text evidence="1">The sequence shown here is derived from an EMBL/GenBank/DDBJ whole genome shotgun (WGS) entry which is preliminary data.</text>
</comment>
<proteinExistence type="predicted"/>